<dbReference type="RefSeq" id="WP_135702473.1">
    <property type="nucleotide sequence ID" value="NZ_CP038634.1"/>
</dbReference>
<evidence type="ECO:0000313" key="2">
    <source>
        <dbReference type="Proteomes" id="UP000295294"/>
    </source>
</evidence>
<name>A0A4P7L359_9BURK</name>
<sequence length="69" mass="7935">MHTALLEAAPGLGYSFMVVIDVAKQHRIYLRPSPLIERPFNSLDKQKTYVIDNEKIKYVLNQLSSMLDN</sequence>
<reference evidence="1 2" key="1">
    <citation type="submission" date="2019-03" db="EMBL/GenBank/DDBJ databases">
        <title>Efficiently degradation of phenoxyalkanoic acid herbicides by Cupriavidus oxalaticus strain X32.</title>
        <authorList>
            <person name="Sheng X."/>
        </authorList>
    </citation>
    <scope>NUCLEOTIDE SEQUENCE [LARGE SCALE GENOMIC DNA]</scope>
    <source>
        <strain evidence="1 2">X32</strain>
    </source>
</reference>
<dbReference type="Proteomes" id="UP000295294">
    <property type="component" value="Chromosome 1"/>
</dbReference>
<accession>A0A4P7L359</accession>
<dbReference type="AlphaFoldDB" id="A0A4P7L359"/>
<dbReference type="KEGG" id="cox:E0W60_00015"/>
<dbReference type="EMBL" id="CP038634">
    <property type="protein sequence ID" value="QBY49670.1"/>
    <property type="molecule type" value="Genomic_DNA"/>
</dbReference>
<protein>
    <submittedName>
        <fullName evidence="1">Uncharacterized protein</fullName>
    </submittedName>
</protein>
<gene>
    <name evidence="1" type="ORF">E0W60_00015</name>
</gene>
<organism evidence="1 2">
    <name type="scientific">Cupriavidus oxalaticus</name>
    <dbReference type="NCBI Taxonomy" id="96344"/>
    <lineage>
        <taxon>Bacteria</taxon>
        <taxon>Pseudomonadati</taxon>
        <taxon>Pseudomonadota</taxon>
        <taxon>Betaproteobacteria</taxon>
        <taxon>Burkholderiales</taxon>
        <taxon>Burkholderiaceae</taxon>
        <taxon>Cupriavidus</taxon>
    </lineage>
</organism>
<evidence type="ECO:0000313" key="1">
    <source>
        <dbReference type="EMBL" id="QBY49670.1"/>
    </source>
</evidence>
<proteinExistence type="predicted"/>